<organism evidence="1 2">
    <name type="scientific">Tenacibaculum finnmarkense genomovar finnmarkense</name>
    <dbReference type="NCBI Taxonomy" id="1458503"/>
    <lineage>
        <taxon>Bacteria</taxon>
        <taxon>Pseudomonadati</taxon>
        <taxon>Bacteroidota</taxon>
        <taxon>Flavobacteriia</taxon>
        <taxon>Flavobacteriales</taxon>
        <taxon>Flavobacteriaceae</taxon>
        <taxon>Tenacibaculum</taxon>
        <taxon>Tenacibaculum finnmarkense</taxon>
    </lineage>
</organism>
<evidence type="ECO:0000313" key="1">
    <source>
        <dbReference type="EMBL" id="MBE7695561.1"/>
    </source>
</evidence>
<dbReference type="RefSeq" id="WP_101955823.1">
    <property type="nucleotide sequence ID" value="NZ_JAJHTL010000012.1"/>
</dbReference>
<comment type="caution">
    <text evidence="1">The sequence shown here is derived from an EMBL/GenBank/DDBJ whole genome shotgun (WGS) entry which is preliminary data.</text>
</comment>
<dbReference type="Proteomes" id="UP000806077">
    <property type="component" value="Unassembled WGS sequence"/>
</dbReference>
<evidence type="ECO:0000313" key="2">
    <source>
        <dbReference type="Proteomes" id="UP000806077"/>
    </source>
</evidence>
<accession>A0AAP1RGJ7</accession>
<name>A0AAP1RGJ7_9FLAO</name>
<dbReference type="AlphaFoldDB" id="A0AAP1RGJ7"/>
<reference evidence="1 2" key="1">
    <citation type="journal article" date="2020" name="Int. J. Syst. Evol. Microbiol.">
        <title>Tenacibaculum piscium sp. nov., isolated from skin ulcers of sea-farmed fish, and description of Tenacibaculum finnmarkense sp. nov. with subdivision into genomovars finnmarkense and ulcerans.</title>
        <authorList>
            <person name="Olsen A.B."/>
            <person name="Spilsberg B."/>
            <person name="Nilsen H.K."/>
            <person name="Lagesen K."/>
            <person name="Gulla S."/>
            <person name="Avendano-Herrera R."/>
            <person name="Irgang R."/>
            <person name="Duchaud E."/>
            <person name="Colquhoun D.J."/>
        </authorList>
    </citation>
    <scope>NUCLEOTIDE SEQUENCE [LARGE SCALE GENOMIC DNA]</scope>
    <source>
        <strain evidence="1 2">TNO037</strain>
    </source>
</reference>
<protein>
    <submittedName>
        <fullName evidence="1">Uncharacterized protein</fullName>
    </submittedName>
</protein>
<gene>
    <name evidence="1" type="ORF">F7645_09025</name>
</gene>
<proteinExistence type="predicted"/>
<keyword evidence="2" id="KW-1185">Reference proteome</keyword>
<dbReference type="EMBL" id="WXXV01000011">
    <property type="protein sequence ID" value="MBE7695561.1"/>
    <property type="molecule type" value="Genomic_DNA"/>
</dbReference>
<sequence length="307" mass="36069">MNKYINKTANKPQNRKIILSTIGLYNQSVKDTLRKRKITFIEQHAIKNFMDGAYRNKLTDAQYNEAVEQFNKSGLLLLKKGAEEEKFQEANLPQYSYINYPYLDREAFKNTMDNYRQYVYKYNVKTELENEEIRKYNSTIVEHPFQLTEAKKARKAAFEKANKKEFPRKYNELVIEENKKGAIVSKRKIQTIKPFSEMIFQVLVGFYTSQLKVRNAYLLQMKKPTSTLKKSLPKLKIDHRKLATHEIADIPRLGICKRSAQIHVKRLREAGILINYKMINQNKPISVNFNYEIIEILDGKNPKTAIT</sequence>